<keyword evidence="2" id="KW-1185">Reference proteome</keyword>
<evidence type="ECO:0000313" key="1">
    <source>
        <dbReference type="EMBL" id="CAB3988860.1"/>
    </source>
</evidence>
<accession>A0A6S7GWC3</accession>
<dbReference type="Proteomes" id="UP001152795">
    <property type="component" value="Unassembled WGS sequence"/>
</dbReference>
<gene>
    <name evidence="1" type="ORF">PACLA_8A059144</name>
</gene>
<organism evidence="1 2">
    <name type="scientific">Paramuricea clavata</name>
    <name type="common">Red gorgonian</name>
    <name type="synonym">Violescent sea-whip</name>
    <dbReference type="NCBI Taxonomy" id="317549"/>
    <lineage>
        <taxon>Eukaryota</taxon>
        <taxon>Metazoa</taxon>
        <taxon>Cnidaria</taxon>
        <taxon>Anthozoa</taxon>
        <taxon>Octocorallia</taxon>
        <taxon>Malacalcyonacea</taxon>
        <taxon>Plexauridae</taxon>
        <taxon>Paramuricea</taxon>
    </lineage>
</organism>
<reference evidence="1" key="1">
    <citation type="submission" date="2020-04" db="EMBL/GenBank/DDBJ databases">
        <authorList>
            <person name="Alioto T."/>
            <person name="Alioto T."/>
            <person name="Gomez Garrido J."/>
        </authorList>
    </citation>
    <scope>NUCLEOTIDE SEQUENCE</scope>
    <source>
        <strain evidence="1">A484AB</strain>
    </source>
</reference>
<dbReference type="EMBL" id="CACRXK020001395">
    <property type="protein sequence ID" value="CAB3988860.1"/>
    <property type="molecule type" value="Genomic_DNA"/>
</dbReference>
<evidence type="ECO:0000313" key="2">
    <source>
        <dbReference type="Proteomes" id="UP001152795"/>
    </source>
</evidence>
<protein>
    <submittedName>
        <fullName evidence="1">Uncharacterized protein</fullName>
    </submittedName>
</protein>
<proteinExistence type="predicted"/>
<name>A0A6S7GWC3_PARCT</name>
<dbReference type="AlphaFoldDB" id="A0A6S7GWC3"/>
<feature type="non-terminal residue" evidence="1">
    <location>
        <position position="149"/>
    </location>
</feature>
<sequence>MGELTTAVEDDKILSHFNEVLAPYVLENQVFNKNPSLGTPSSSQDRYIVAKVEESLPKVIEGMSEDEVKQFLHTDRQANIENRNERVVAIRLGKLSECMEKRGIQKTWNEKEVRDSVENLKLASNVEIQQQDRGLIWTRFLCQPPKQVK</sequence>
<comment type="caution">
    <text evidence="1">The sequence shown here is derived from an EMBL/GenBank/DDBJ whole genome shotgun (WGS) entry which is preliminary data.</text>
</comment>